<gene>
    <name evidence="1" type="ORF">Ahy_B06g080828</name>
</gene>
<dbReference type="EMBL" id="SDMP01000016">
    <property type="protein sequence ID" value="RYR01967.1"/>
    <property type="molecule type" value="Genomic_DNA"/>
</dbReference>
<keyword evidence="2" id="KW-1185">Reference proteome</keyword>
<accession>A0A444YJA5</accession>
<proteinExistence type="predicted"/>
<evidence type="ECO:0000313" key="2">
    <source>
        <dbReference type="Proteomes" id="UP000289738"/>
    </source>
</evidence>
<dbReference type="AlphaFoldDB" id="A0A444YJA5"/>
<reference evidence="1 2" key="1">
    <citation type="submission" date="2019-01" db="EMBL/GenBank/DDBJ databases">
        <title>Sequencing of cultivated peanut Arachis hypogaea provides insights into genome evolution and oil improvement.</title>
        <authorList>
            <person name="Chen X."/>
        </authorList>
    </citation>
    <scope>NUCLEOTIDE SEQUENCE [LARGE SCALE GENOMIC DNA]</scope>
    <source>
        <strain evidence="2">cv. Fuhuasheng</strain>
        <tissue evidence="1">Leaves</tissue>
    </source>
</reference>
<comment type="caution">
    <text evidence="1">The sequence shown here is derived from an EMBL/GenBank/DDBJ whole genome shotgun (WGS) entry which is preliminary data.</text>
</comment>
<protein>
    <submittedName>
        <fullName evidence="1">Uncharacterized protein</fullName>
    </submittedName>
</protein>
<sequence>MASSFSMQLIHTHNRLSWFRHIQGNYSQDMAKVLRPSMVGSSSGLQLGHSKGLASRSHYALRFSVLQQSDPKSIRYRTMICVNATENNVSTSFKTCAKKAQFNFLYTNEPKVSRKWKVYYRHCLCPMQLLPCEELCMFFTGEFSSIPYSHQSNQSILSRG</sequence>
<dbReference type="Proteomes" id="UP000289738">
    <property type="component" value="Chromosome B06"/>
</dbReference>
<organism evidence="1 2">
    <name type="scientific">Arachis hypogaea</name>
    <name type="common">Peanut</name>
    <dbReference type="NCBI Taxonomy" id="3818"/>
    <lineage>
        <taxon>Eukaryota</taxon>
        <taxon>Viridiplantae</taxon>
        <taxon>Streptophyta</taxon>
        <taxon>Embryophyta</taxon>
        <taxon>Tracheophyta</taxon>
        <taxon>Spermatophyta</taxon>
        <taxon>Magnoliopsida</taxon>
        <taxon>eudicotyledons</taxon>
        <taxon>Gunneridae</taxon>
        <taxon>Pentapetalae</taxon>
        <taxon>rosids</taxon>
        <taxon>fabids</taxon>
        <taxon>Fabales</taxon>
        <taxon>Fabaceae</taxon>
        <taxon>Papilionoideae</taxon>
        <taxon>50 kb inversion clade</taxon>
        <taxon>dalbergioids sensu lato</taxon>
        <taxon>Dalbergieae</taxon>
        <taxon>Pterocarpus clade</taxon>
        <taxon>Arachis</taxon>
    </lineage>
</organism>
<evidence type="ECO:0000313" key="1">
    <source>
        <dbReference type="EMBL" id="RYR01967.1"/>
    </source>
</evidence>
<name>A0A444YJA5_ARAHY</name>